<dbReference type="PANTHER" id="PTHR11516">
    <property type="entry name" value="PYRUVATE DEHYDROGENASE E1 COMPONENT, ALPHA SUBUNIT BACTERIAL AND ORGANELLAR"/>
    <property type="match status" value="1"/>
</dbReference>
<dbReference type="InterPro" id="IPR001017">
    <property type="entry name" value="DH_E1"/>
</dbReference>
<dbReference type="STRING" id="88036.D8TFE4"/>
<organism evidence="6">
    <name type="scientific">Selaginella moellendorffii</name>
    <name type="common">Spikemoss</name>
    <dbReference type="NCBI Taxonomy" id="88036"/>
    <lineage>
        <taxon>Eukaryota</taxon>
        <taxon>Viridiplantae</taxon>
        <taxon>Streptophyta</taxon>
        <taxon>Embryophyta</taxon>
        <taxon>Tracheophyta</taxon>
        <taxon>Lycopodiopsida</taxon>
        <taxon>Selaginellales</taxon>
        <taxon>Selaginellaceae</taxon>
        <taxon>Selaginella</taxon>
    </lineage>
</organism>
<dbReference type="HOGENOM" id="CLU_2137831_0_0_1"/>
<sequence>MDVLKVGEVAKEAIARAQRGDGPILVECETYWYIEVILSPIRTSSASLQKSKHATCNPIAPFKKYLLEERLASEAELKAIEKKIEEIVEDAVEFADVLILPPYSQILGTFVDR</sequence>
<dbReference type="Gene3D" id="3.40.50.970">
    <property type="match status" value="1"/>
</dbReference>
<dbReference type="InterPro" id="IPR050642">
    <property type="entry name" value="PDH_E1_Alpha_Subunit"/>
</dbReference>
<dbReference type="InParanoid" id="D8TFE4"/>
<dbReference type="eggNOG" id="KOG0225">
    <property type="taxonomic scope" value="Eukaryota"/>
</dbReference>
<name>D8TFE4_SELML</name>
<dbReference type="Pfam" id="PF00676">
    <property type="entry name" value="E1_dh"/>
    <property type="match status" value="1"/>
</dbReference>
<evidence type="ECO:0000313" key="5">
    <source>
        <dbReference type="EMBL" id="EFJ04627.1"/>
    </source>
</evidence>
<proteinExistence type="predicted"/>
<dbReference type="PANTHER" id="PTHR11516:SF60">
    <property type="entry name" value="PYRUVATE DEHYDROGENASE E1 COMPONENT SUBUNIT ALPHA"/>
    <property type="match status" value="1"/>
</dbReference>
<evidence type="ECO:0000256" key="2">
    <source>
        <dbReference type="ARBA" id="ARBA00023002"/>
    </source>
</evidence>
<accession>D8TFE4</accession>
<reference evidence="5 6" key="1">
    <citation type="journal article" date="2011" name="Science">
        <title>The Selaginella genome identifies genetic changes associated with the evolution of vascular plants.</title>
        <authorList>
            <person name="Banks J.A."/>
            <person name="Nishiyama T."/>
            <person name="Hasebe M."/>
            <person name="Bowman J.L."/>
            <person name="Gribskov M."/>
            <person name="dePamphilis C."/>
            <person name="Albert V.A."/>
            <person name="Aono N."/>
            <person name="Aoyama T."/>
            <person name="Ambrose B.A."/>
            <person name="Ashton N.W."/>
            <person name="Axtell M.J."/>
            <person name="Barker E."/>
            <person name="Barker M.S."/>
            <person name="Bennetzen J.L."/>
            <person name="Bonawitz N.D."/>
            <person name="Chapple C."/>
            <person name="Cheng C."/>
            <person name="Correa L.G."/>
            <person name="Dacre M."/>
            <person name="DeBarry J."/>
            <person name="Dreyer I."/>
            <person name="Elias M."/>
            <person name="Engstrom E.M."/>
            <person name="Estelle M."/>
            <person name="Feng L."/>
            <person name="Finet C."/>
            <person name="Floyd S.K."/>
            <person name="Frommer W.B."/>
            <person name="Fujita T."/>
            <person name="Gramzow L."/>
            <person name="Gutensohn M."/>
            <person name="Harholt J."/>
            <person name="Hattori M."/>
            <person name="Heyl A."/>
            <person name="Hirai T."/>
            <person name="Hiwatashi Y."/>
            <person name="Ishikawa M."/>
            <person name="Iwata M."/>
            <person name="Karol K.G."/>
            <person name="Koehler B."/>
            <person name="Kolukisaoglu U."/>
            <person name="Kubo M."/>
            <person name="Kurata T."/>
            <person name="Lalonde S."/>
            <person name="Li K."/>
            <person name="Li Y."/>
            <person name="Litt A."/>
            <person name="Lyons E."/>
            <person name="Manning G."/>
            <person name="Maruyama T."/>
            <person name="Michael T.P."/>
            <person name="Mikami K."/>
            <person name="Miyazaki S."/>
            <person name="Morinaga S."/>
            <person name="Murata T."/>
            <person name="Mueller-Roeber B."/>
            <person name="Nelson D.R."/>
            <person name="Obara M."/>
            <person name="Oguri Y."/>
            <person name="Olmstead R.G."/>
            <person name="Onodera N."/>
            <person name="Petersen B.L."/>
            <person name="Pils B."/>
            <person name="Prigge M."/>
            <person name="Rensing S.A."/>
            <person name="Riano-Pachon D.M."/>
            <person name="Roberts A.W."/>
            <person name="Sato Y."/>
            <person name="Scheller H.V."/>
            <person name="Schulz B."/>
            <person name="Schulz C."/>
            <person name="Shakirov E.V."/>
            <person name="Shibagaki N."/>
            <person name="Shinohara N."/>
            <person name="Shippen D.E."/>
            <person name="Soerensen I."/>
            <person name="Sotooka R."/>
            <person name="Sugimoto N."/>
            <person name="Sugita M."/>
            <person name="Sumikawa N."/>
            <person name="Tanurdzic M."/>
            <person name="Theissen G."/>
            <person name="Ulvskov P."/>
            <person name="Wakazuki S."/>
            <person name="Weng J.K."/>
            <person name="Willats W.W."/>
            <person name="Wipf D."/>
            <person name="Wolf P.G."/>
            <person name="Yang L."/>
            <person name="Zimmer A.D."/>
            <person name="Zhu Q."/>
            <person name="Mitros T."/>
            <person name="Hellsten U."/>
            <person name="Loque D."/>
            <person name="Otillar R."/>
            <person name="Salamov A."/>
            <person name="Schmutz J."/>
            <person name="Shapiro H."/>
            <person name="Lindquist E."/>
            <person name="Lucas S."/>
            <person name="Rokhsar D."/>
            <person name="Grigoriev I.V."/>
        </authorList>
    </citation>
    <scope>NUCLEOTIDE SEQUENCE [LARGE SCALE GENOMIC DNA]</scope>
</reference>
<keyword evidence="3" id="KW-0786">Thiamine pyrophosphate</keyword>
<evidence type="ECO:0000256" key="1">
    <source>
        <dbReference type="ARBA" id="ARBA00001964"/>
    </source>
</evidence>
<evidence type="ECO:0000313" key="6">
    <source>
        <dbReference type="Proteomes" id="UP000001514"/>
    </source>
</evidence>
<dbReference type="InterPro" id="IPR029061">
    <property type="entry name" value="THDP-binding"/>
</dbReference>
<dbReference type="Proteomes" id="UP000001514">
    <property type="component" value="Unassembled WGS sequence"/>
</dbReference>
<dbReference type="AlphaFoldDB" id="D8TFE4"/>
<evidence type="ECO:0000259" key="4">
    <source>
        <dbReference type="Pfam" id="PF00676"/>
    </source>
</evidence>
<dbReference type="EMBL" id="GL377783">
    <property type="protein sequence ID" value="EFJ04627.1"/>
    <property type="molecule type" value="Genomic_DNA"/>
</dbReference>
<dbReference type="KEGG" id="smo:SELMODRAFT_432239"/>
<feature type="domain" description="Dehydrogenase E1 component" evidence="4">
    <location>
        <begin position="1"/>
        <end position="96"/>
    </location>
</feature>
<gene>
    <name evidence="5" type="ORF">SELMODRAFT_432239</name>
</gene>
<evidence type="ECO:0000256" key="3">
    <source>
        <dbReference type="ARBA" id="ARBA00023052"/>
    </source>
</evidence>
<protein>
    <recommendedName>
        <fullName evidence="4">Dehydrogenase E1 component domain-containing protein</fullName>
    </recommendedName>
</protein>
<keyword evidence="2" id="KW-0560">Oxidoreductase</keyword>
<dbReference type="GO" id="GO:0016624">
    <property type="term" value="F:oxidoreductase activity, acting on the aldehyde or oxo group of donors, disulfide as acceptor"/>
    <property type="evidence" value="ECO:0007669"/>
    <property type="project" value="InterPro"/>
</dbReference>
<dbReference type="SUPFAM" id="SSF52518">
    <property type="entry name" value="Thiamin diphosphate-binding fold (THDP-binding)"/>
    <property type="match status" value="1"/>
</dbReference>
<comment type="cofactor">
    <cofactor evidence="1">
        <name>thiamine diphosphate</name>
        <dbReference type="ChEBI" id="CHEBI:58937"/>
    </cofactor>
</comment>
<dbReference type="Gramene" id="EFJ04627">
    <property type="protein sequence ID" value="EFJ04627"/>
    <property type="gene ID" value="SELMODRAFT_432239"/>
</dbReference>
<keyword evidence="6" id="KW-1185">Reference proteome</keyword>